<evidence type="ECO:0008006" key="5">
    <source>
        <dbReference type="Google" id="ProtNLM"/>
    </source>
</evidence>
<evidence type="ECO:0000313" key="4">
    <source>
        <dbReference type="Proteomes" id="UP000272528"/>
    </source>
</evidence>
<dbReference type="Pfam" id="PF03445">
    <property type="entry name" value="DUF294"/>
    <property type="match status" value="1"/>
</dbReference>
<reference evidence="4" key="1">
    <citation type="submission" date="2018-12" db="EMBL/GenBank/DDBJ databases">
        <title>Genome sequence of Peanibacillus sp.</title>
        <authorList>
            <person name="Subramani G."/>
            <person name="Srinivasan S."/>
            <person name="Kim M.K."/>
        </authorList>
    </citation>
    <scope>NUCLEOTIDE SEQUENCE [LARGE SCALE GENOMIC DNA]</scope>
    <source>
        <strain evidence="4">18JY67-1</strain>
    </source>
</reference>
<evidence type="ECO:0000313" key="3">
    <source>
        <dbReference type="EMBL" id="AZN42229.1"/>
    </source>
</evidence>
<feature type="domain" description="DUF294" evidence="2">
    <location>
        <begin position="211"/>
        <end position="351"/>
    </location>
</feature>
<evidence type="ECO:0000259" key="2">
    <source>
        <dbReference type="Pfam" id="PF10335"/>
    </source>
</evidence>
<evidence type="ECO:0000259" key="1">
    <source>
        <dbReference type="Pfam" id="PF03445"/>
    </source>
</evidence>
<keyword evidence="4" id="KW-1185">Reference proteome</keyword>
<gene>
    <name evidence="3" type="ORF">EJC50_23005</name>
</gene>
<dbReference type="EMBL" id="CP034437">
    <property type="protein sequence ID" value="AZN42229.1"/>
    <property type="molecule type" value="Genomic_DNA"/>
</dbReference>
<dbReference type="OrthoDB" id="9810963at2"/>
<dbReference type="RefSeq" id="WP_126017925.1">
    <property type="nucleotide sequence ID" value="NZ_CP034437.1"/>
</dbReference>
<dbReference type="Gene3D" id="3.30.460.10">
    <property type="entry name" value="Beta Polymerase, domain 2"/>
    <property type="match status" value="1"/>
</dbReference>
<name>A0A3Q8X996_9BACL</name>
<dbReference type="InterPro" id="IPR005105">
    <property type="entry name" value="GlnD_Uridyltrans_N"/>
</dbReference>
<organism evidence="3 4">
    <name type="scientific">Paenibacillus albus</name>
    <dbReference type="NCBI Taxonomy" id="2495582"/>
    <lineage>
        <taxon>Bacteria</taxon>
        <taxon>Bacillati</taxon>
        <taxon>Bacillota</taxon>
        <taxon>Bacilli</taxon>
        <taxon>Bacillales</taxon>
        <taxon>Paenibacillaceae</taxon>
        <taxon>Paenibacillus</taxon>
    </lineage>
</organism>
<proteinExistence type="predicted"/>
<accession>A0A3Q8X996</accession>
<dbReference type="GO" id="GO:0008773">
    <property type="term" value="F:[protein-PII] uridylyltransferase activity"/>
    <property type="evidence" value="ECO:0007669"/>
    <property type="project" value="InterPro"/>
</dbReference>
<dbReference type="Pfam" id="PF10335">
    <property type="entry name" value="DUF294_C"/>
    <property type="match status" value="1"/>
</dbReference>
<dbReference type="KEGG" id="palb:EJC50_23005"/>
<dbReference type="Proteomes" id="UP000272528">
    <property type="component" value="Chromosome"/>
</dbReference>
<feature type="domain" description="Protein-PII uridylyltransferase N-terminal" evidence="1">
    <location>
        <begin position="34"/>
        <end position="170"/>
    </location>
</feature>
<protein>
    <recommendedName>
        <fullName evidence="5">CBS domain-containing protein</fullName>
    </recommendedName>
</protein>
<dbReference type="InterPro" id="IPR018821">
    <property type="entry name" value="DUF294_put_nucleoTrafse_sb-bd"/>
</dbReference>
<dbReference type="InterPro" id="IPR043519">
    <property type="entry name" value="NT_sf"/>
</dbReference>
<sequence>MGDSVRAKLFTRIGTTDDVIALRGLRDQIHEQMALLQAEQPIEQFYTDLNEVHDALIRRAISLSEAKLARMGHGSPPVPYAYLLFGSGGRQEQTLSSDQDSGLIYENPANEAEQEEIEGYFRLLSDTIVATLQAIGYPPCEGNVISSNPLWCQSLSGWQTKLDGWFQEPNWECVRYLLIVADCRCVFGQEALLESLKSHYYTDTLVNQTIVQHMLNNTMRHKVLIGVFGQLLKEQYGEEAGSLDLKYGAYIPMVNAIRLMSIKAGVRETSTLSRIAMLSKRGVIGEQDVVEYRSVFNLFMRLRLMTMTRAEDGVYTNSGKLPHAKLTKPLIDELKAALRIVKKLQRLVQKQTRGRQ</sequence>
<dbReference type="AlphaFoldDB" id="A0A3Q8X996"/>